<dbReference type="CDD" id="cd21117">
    <property type="entry name" value="Twitch_MoaA"/>
    <property type="match status" value="1"/>
</dbReference>
<keyword evidence="2 12" id="KW-0004">4Fe-4S</keyword>
<reference evidence="14 15" key="1">
    <citation type="journal article" date="2015" name="Stand. Genomic Sci.">
        <title>High quality draft genome sequence of the moderately halophilic bacterium Pontibacillus yanchengensis Y32(T) and comparison among Pontibacillus genomes.</title>
        <authorList>
            <person name="Huang J."/>
            <person name="Qiao Z.X."/>
            <person name="Tang J.W."/>
            <person name="Wang G."/>
        </authorList>
    </citation>
    <scope>NUCLEOTIDE SEQUENCE [LARGE SCALE GENOMIC DNA]</scope>
    <source>
        <strain evidence="14 15">Y32</strain>
    </source>
</reference>
<sequence>MTEQSQAIKDQFGRPLKDLRISVIDQCNFRCTYCMPADIFGADYPFLNKEEMLTFDEIIRTAEVFASLGVEKIRLTGGEPLLRKNLHLLIERLFSINGIEDIALTTNGVFLPKYAMLLKEAGLKRVNLSLDAIDDEVFQSINSRGVKTSPVLKGIEAAEEAGLQVKVNMVVKRGMNESQILPMARFFKGKGHILRFIEFMDVGNVNGWENSEVVSKQEIINTITEELPLKQLAPNYYGEVATRYRYKDGDGEIGVISSVTDHFCDTCTRARLSADGKLYHCLFASQGYDIRKLLRQGITDNMFKLEVMKKWSTRGDRYSADRAEGKLPIKEKIEMSYIGG</sequence>
<feature type="binding site" evidence="12">
    <location>
        <position position="105"/>
    </location>
    <ligand>
        <name>GTP</name>
        <dbReference type="ChEBI" id="CHEBI:37565"/>
    </ligand>
</feature>
<dbReference type="GO" id="GO:0046872">
    <property type="term" value="F:metal ion binding"/>
    <property type="evidence" value="ECO:0007669"/>
    <property type="project" value="UniProtKB-KW"/>
</dbReference>
<evidence type="ECO:0000256" key="12">
    <source>
        <dbReference type="HAMAP-Rule" id="MF_01225"/>
    </source>
</evidence>
<feature type="binding site" evidence="12">
    <location>
        <position position="264"/>
    </location>
    <ligand>
        <name>[4Fe-4S] cluster</name>
        <dbReference type="ChEBI" id="CHEBI:49883"/>
        <label>2</label>
        <note>4Fe-4S-substrate</note>
    </ligand>
</feature>
<dbReference type="SMART" id="SM00729">
    <property type="entry name" value="Elp3"/>
    <property type="match status" value="1"/>
</dbReference>
<dbReference type="HAMAP" id="MF_01225_B">
    <property type="entry name" value="MoaA_B"/>
    <property type="match status" value="1"/>
</dbReference>
<gene>
    <name evidence="12" type="primary">moaA</name>
    <name evidence="14" type="ORF">N782_08305</name>
</gene>
<evidence type="ECO:0000313" key="15">
    <source>
        <dbReference type="Proteomes" id="UP000030147"/>
    </source>
</evidence>
<dbReference type="SFLD" id="SFLDG01067">
    <property type="entry name" value="SPASM/twitch_domain_containing"/>
    <property type="match status" value="1"/>
</dbReference>
<evidence type="ECO:0000256" key="8">
    <source>
        <dbReference type="ARBA" id="ARBA00023134"/>
    </source>
</evidence>
<protein>
    <recommendedName>
        <fullName evidence="1 12">GTP 3',8-cyclase</fullName>
        <ecNumber evidence="1 12">4.1.99.22</ecNumber>
    </recommendedName>
    <alternativeName>
        <fullName evidence="12">Molybdenum cofactor biosynthesis protein A</fullName>
    </alternativeName>
</protein>
<accession>A0A0A2T8R8</accession>
<feature type="binding site" evidence="12">
    <location>
        <position position="200"/>
    </location>
    <ligand>
        <name>S-adenosyl-L-methionine</name>
        <dbReference type="ChEBI" id="CHEBI:59789"/>
    </ligand>
</feature>
<evidence type="ECO:0000256" key="11">
    <source>
        <dbReference type="ARBA" id="ARBA00048697"/>
    </source>
</evidence>
<dbReference type="RefSeq" id="WP_036820633.1">
    <property type="nucleotide sequence ID" value="NZ_AVBF01000035.1"/>
</dbReference>
<dbReference type="UniPathway" id="UPA00344"/>
<name>A0A0A2T8R8_9BACI</name>
<feature type="binding site" evidence="12">
    <location>
        <position position="27"/>
    </location>
    <ligand>
        <name>[4Fe-4S] cluster</name>
        <dbReference type="ChEBI" id="CHEBI:49883"/>
        <label>1</label>
        <note>4Fe-4S-S-AdoMet</note>
    </ligand>
</feature>
<dbReference type="GO" id="GO:1904047">
    <property type="term" value="F:S-adenosyl-L-methionine binding"/>
    <property type="evidence" value="ECO:0007669"/>
    <property type="project" value="UniProtKB-UniRule"/>
</dbReference>
<keyword evidence="8 12" id="KW-0342">GTP-binding</keyword>
<dbReference type="PROSITE" id="PS01305">
    <property type="entry name" value="MOAA_NIFB_PQQE"/>
    <property type="match status" value="1"/>
</dbReference>
<dbReference type="SFLD" id="SFLDG01386">
    <property type="entry name" value="main_SPASM_domain-containing"/>
    <property type="match status" value="1"/>
</dbReference>
<dbReference type="InterPro" id="IPR050105">
    <property type="entry name" value="MoCo_biosynth_MoaA/MoaC"/>
</dbReference>
<feature type="binding site" evidence="12">
    <location>
        <position position="78"/>
    </location>
    <ligand>
        <name>S-adenosyl-L-methionine</name>
        <dbReference type="ChEBI" id="CHEBI:59789"/>
    </ligand>
</feature>
<dbReference type="EC" id="4.1.99.22" evidence="1 12"/>
<keyword evidence="3 12" id="KW-0949">S-adenosyl-L-methionine</keyword>
<dbReference type="InterPro" id="IPR000385">
    <property type="entry name" value="MoaA_NifB_PqqE_Fe-S-bd_CS"/>
</dbReference>
<comment type="function">
    <text evidence="12">Catalyzes the cyclization of GTP to (8S)-3',8-cyclo-7,8-dihydroguanosine 5'-triphosphate.</text>
</comment>
<keyword evidence="5 12" id="KW-0547">Nucleotide-binding</keyword>
<keyword evidence="6 12" id="KW-0408">Iron</keyword>
<dbReference type="NCBIfam" id="TIGR02666">
    <property type="entry name" value="moaA"/>
    <property type="match status" value="1"/>
</dbReference>
<organism evidence="14 15">
    <name type="scientific">Pontibacillus yanchengensis Y32</name>
    <dbReference type="NCBI Taxonomy" id="1385514"/>
    <lineage>
        <taxon>Bacteria</taxon>
        <taxon>Bacillati</taxon>
        <taxon>Bacillota</taxon>
        <taxon>Bacilli</taxon>
        <taxon>Bacillales</taxon>
        <taxon>Bacillaceae</taxon>
        <taxon>Pontibacillus</taxon>
    </lineage>
</organism>
<evidence type="ECO:0000256" key="4">
    <source>
        <dbReference type="ARBA" id="ARBA00022723"/>
    </source>
</evidence>
<dbReference type="OrthoDB" id="9763993at2"/>
<feature type="binding site" evidence="12">
    <location>
        <position position="33"/>
    </location>
    <ligand>
        <name>S-adenosyl-L-methionine</name>
        <dbReference type="ChEBI" id="CHEBI:59789"/>
    </ligand>
</feature>
<dbReference type="GO" id="GO:0005525">
    <property type="term" value="F:GTP binding"/>
    <property type="evidence" value="ECO:0007669"/>
    <property type="project" value="UniProtKB-UniRule"/>
</dbReference>
<evidence type="ECO:0000256" key="2">
    <source>
        <dbReference type="ARBA" id="ARBA00022485"/>
    </source>
</evidence>
<dbReference type="GO" id="GO:0061798">
    <property type="term" value="F:GTP 3',8'-cyclase activity"/>
    <property type="evidence" value="ECO:0007669"/>
    <property type="project" value="UniProtKB-UniRule"/>
</dbReference>
<feature type="binding site" evidence="12">
    <location>
        <position position="34"/>
    </location>
    <ligand>
        <name>[4Fe-4S] cluster</name>
        <dbReference type="ChEBI" id="CHEBI:49883"/>
        <label>1</label>
        <note>4Fe-4S-S-AdoMet</note>
    </ligand>
</feature>
<evidence type="ECO:0000256" key="7">
    <source>
        <dbReference type="ARBA" id="ARBA00023014"/>
    </source>
</evidence>
<comment type="caution">
    <text evidence="14">The sequence shown here is derived from an EMBL/GenBank/DDBJ whole genome shotgun (WGS) entry which is preliminary data.</text>
</comment>
<dbReference type="Proteomes" id="UP000030147">
    <property type="component" value="Unassembled WGS sequence"/>
</dbReference>
<comment type="cofactor">
    <cofactor evidence="12">
        <name>[4Fe-4S] cluster</name>
        <dbReference type="ChEBI" id="CHEBI:49883"/>
    </cofactor>
    <text evidence="12">Binds 2 [4Fe-4S] clusters. Binds 1 [4Fe-4S] cluster coordinated with 3 cysteines and an exchangeable S-adenosyl-L-methionine and 1 [4Fe-4S] cluster coordinated with 3 cysteines and the GTP-derived substrate.</text>
</comment>
<dbReference type="SUPFAM" id="SSF102114">
    <property type="entry name" value="Radical SAM enzymes"/>
    <property type="match status" value="1"/>
</dbReference>
<evidence type="ECO:0000256" key="10">
    <source>
        <dbReference type="ARBA" id="ARBA00023239"/>
    </source>
</evidence>
<comment type="subunit">
    <text evidence="12">Monomer and homodimer.</text>
</comment>
<feature type="binding site" evidence="12">
    <location>
        <position position="74"/>
    </location>
    <ligand>
        <name>GTP</name>
        <dbReference type="ChEBI" id="CHEBI:37565"/>
    </ligand>
</feature>
<dbReference type="SFLD" id="SFLDG01383">
    <property type="entry name" value="cyclic_pyranopterin_phosphate"/>
    <property type="match status" value="1"/>
</dbReference>
<dbReference type="PROSITE" id="PS51918">
    <property type="entry name" value="RADICAL_SAM"/>
    <property type="match status" value="1"/>
</dbReference>
<comment type="similarity">
    <text evidence="12">Belongs to the radical SAM superfamily. MoaA family.</text>
</comment>
<dbReference type="PANTHER" id="PTHR22960:SF0">
    <property type="entry name" value="MOLYBDENUM COFACTOR BIOSYNTHESIS PROTEIN 1"/>
    <property type="match status" value="1"/>
</dbReference>
<keyword evidence="15" id="KW-1185">Reference proteome</keyword>
<dbReference type="STRING" id="1385514.N782_08305"/>
<dbReference type="EMBL" id="AVBF01000035">
    <property type="protein sequence ID" value="KGP72212.1"/>
    <property type="molecule type" value="Genomic_DNA"/>
</dbReference>
<dbReference type="GO" id="GO:0061799">
    <property type="term" value="F:cyclic pyranopterin monophosphate synthase activity"/>
    <property type="evidence" value="ECO:0007669"/>
    <property type="project" value="TreeGrafter"/>
</dbReference>
<keyword evidence="4 12" id="KW-0479">Metal-binding</keyword>
<feature type="binding site" evidence="12">
    <location>
        <position position="20"/>
    </location>
    <ligand>
        <name>GTP</name>
        <dbReference type="ChEBI" id="CHEBI:37565"/>
    </ligand>
</feature>
<feature type="domain" description="Radical SAM core" evidence="13">
    <location>
        <begin position="11"/>
        <end position="250"/>
    </location>
</feature>
<dbReference type="GO" id="GO:0051539">
    <property type="term" value="F:4 iron, 4 sulfur cluster binding"/>
    <property type="evidence" value="ECO:0007669"/>
    <property type="project" value="UniProtKB-UniRule"/>
</dbReference>
<feature type="binding site" evidence="12">
    <location>
        <position position="281"/>
    </location>
    <ligand>
        <name>[4Fe-4S] cluster</name>
        <dbReference type="ChEBI" id="CHEBI:49883"/>
        <label>2</label>
        <note>4Fe-4S-substrate</note>
    </ligand>
</feature>
<dbReference type="InterPro" id="IPR010505">
    <property type="entry name" value="MoaA_twitch"/>
</dbReference>
<dbReference type="SFLD" id="SFLDS00029">
    <property type="entry name" value="Radical_SAM"/>
    <property type="match status" value="1"/>
</dbReference>
<keyword evidence="10 12" id="KW-0456">Lyase</keyword>
<keyword evidence="9 12" id="KW-0501">Molybdenum cofactor biosynthesis</keyword>
<dbReference type="PANTHER" id="PTHR22960">
    <property type="entry name" value="MOLYBDOPTERIN COFACTOR SYNTHESIS PROTEIN A"/>
    <property type="match status" value="1"/>
</dbReference>
<proteinExistence type="inferred from homology"/>
<dbReference type="AlphaFoldDB" id="A0A0A2T8R8"/>
<feature type="binding site" evidence="12">
    <location>
        <position position="267"/>
    </location>
    <ligand>
        <name>[4Fe-4S] cluster</name>
        <dbReference type="ChEBI" id="CHEBI:49883"/>
        <label>2</label>
        <note>4Fe-4S-substrate</note>
    </ligand>
</feature>
<dbReference type="InterPro" id="IPR006638">
    <property type="entry name" value="Elp3/MiaA/NifB-like_rSAM"/>
</dbReference>
<dbReference type="Pfam" id="PF06463">
    <property type="entry name" value="Mob_synth_C"/>
    <property type="match status" value="1"/>
</dbReference>
<feature type="binding site" evidence="12">
    <location>
        <begin position="269"/>
        <end position="271"/>
    </location>
    <ligand>
        <name>GTP</name>
        <dbReference type="ChEBI" id="CHEBI:37565"/>
    </ligand>
</feature>
<evidence type="ECO:0000256" key="1">
    <source>
        <dbReference type="ARBA" id="ARBA00012167"/>
    </source>
</evidence>
<comment type="catalytic activity">
    <reaction evidence="11 12">
        <text>GTP + AH2 + S-adenosyl-L-methionine = (8S)-3',8-cyclo-7,8-dihydroguanosine 5'-triphosphate + 5'-deoxyadenosine + L-methionine + A + H(+)</text>
        <dbReference type="Rhea" id="RHEA:49576"/>
        <dbReference type="ChEBI" id="CHEBI:13193"/>
        <dbReference type="ChEBI" id="CHEBI:15378"/>
        <dbReference type="ChEBI" id="CHEBI:17319"/>
        <dbReference type="ChEBI" id="CHEBI:17499"/>
        <dbReference type="ChEBI" id="CHEBI:37565"/>
        <dbReference type="ChEBI" id="CHEBI:57844"/>
        <dbReference type="ChEBI" id="CHEBI:59789"/>
        <dbReference type="ChEBI" id="CHEBI:131766"/>
        <dbReference type="EC" id="4.1.99.22"/>
    </reaction>
</comment>
<evidence type="ECO:0000256" key="6">
    <source>
        <dbReference type="ARBA" id="ARBA00023004"/>
    </source>
</evidence>
<dbReference type="GO" id="GO:0006777">
    <property type="term" value="P:Mo-molybdopterin cofactor biosynthetic process"/>
    <property type="evidence" value="ECO:0007669"/>
    <property type="project" value="UniProtKB-UniRule"/>
</dbReference>
<keyword evidence="7 12" id="KW-0411">Iron-sulfur</keyword>
<dbReference type="CDD" id="cd01335">
    <property type="entry name" value="Radical_SAM"/>
    <property type="match status" value="1"/>
</dbReference>
<comment type="pathway">
    <text evidence="12">Cofactor biosynthesis; molybdopterin biosynthesis.</text>
</comment>
<dbReference type="InterPro" id="IPR007197">
    <property type="entry name" value="rSAM"/>
</dbReference>
<evidence type="ECO:0000256" key="9">
    <source>
        <dbReference type="ARBA" id="ARBA00023150"/>
    </source>
</evidence>
<dbReference type="InterPro" id="IPR013785">
    <property type="entry name" value="Aldolase_TIM"/>
</dbReference>
<dbReference type="Pfam" id="PF04055">
    <property type="entry name" value="Radical_SAM"/>
    <property type="match status" value="1"/>
</dbReference>
<dbReference type="Gene3D" id="3.20.20.70">
    <property type="entry name" value="Aldolase class I"/>
    <property type="match status" value="1"/>
</dbReference>
<feature type="binding site" evidence="12">
    <location>
        <position position="31"/>
    </location>
    <ligand>
        <name>[4Fe-4S] cluster</name>
        <dbReference type="ChEBI" id="CHEBI:49883"/>
        <label>1</label>
        <note>4Fe-4S-S-AdoMet</note>
    </ligand>
</feature>
<feature type="binding site" evidence="12">
    <location>
        <position position="166"/>
    </location>
    <ligand>
        <name>GTP</name>
        <dbReference type="ChEBI" id="CHEBI:37565"/>
    </ligand>
</feature>
<dbReference type="eggNOG" id="COG2896">
    <property type="taxonomic scope" value="Bacteria"/>
</dbReference>
<feature type="binding site" evidence="12">
    <location>
        <position position="129"/>
    </location>
    <ligand>
        <name>S-adenosyl-L-methionine</name>
        <dbReference type="ChEBI" id="CHEBI:59789"/>
    </ligand>
</feature>
<dbReference type="InterPro" id="IPR058240">
    <property type="entry name" value="rSAM_sf"/>
</dbReference>
<evidence type="ECO:0000313" key="14">
    <source>
        <dbReference type="EMBL" id="KGP72212.1"/>
    </source>
</evidence>
<evidence type="ECO:0000256" key="3">
    <source>
        <dbReference type="ARBA" id="ARBA00022691"/>
    </source>
</evidence>
<evidence type="ECO:0000256" key="5">
    <source>
        <dbReference type="ARBA" id="ARBA00022741"/>
    </source>
</evidence>
<evidence type="ECO:0000259" key="13">
    <source>
        <dbReference type="PROSITE" id="PS51918"/>
    </source>
</evidence>
<dbReference type="InterPro" id="IPR013483">
    <property type="entry name" value="MoaA"/>
</dbReference>
<dbReference type="InterPro" id="IPR040064">
    <property type="entry name" value="MoaA-like"/>
</dbReference>